<feature type="transmembrane region" description="Helical" evidence="1">
    <location>
        <begin position="127"/>
        <end position="146"/>
    </location>
</feature>
<proteinExistence type="predicted"/>
<name>A0A8G0LA67_9HYPO</name>
<feature type="transmembrane region" description="Helical" evidence="1">
    <location>
        <begin position="166"/>
        <end position="185"/>
    </location>
</feature>
<dbReference type="EMBL" id="CP075866">
    <property type="protein sequence ID" value="QYS98588.1"/>
    <property type="molecule type" value="Genomic_DNA"/>
</dbReference>
<keyword evidence="1" id="KW-1133">Transmembrane helix</keyword>
<reference evidence="2 3" key="1">
    <citation type="journal article" date="2021" name="BMC Genomics">
        <title>Telomere-to-telomere genome assembly of asparaginase-producing Trichoderma simmonsii.</title>
        <authorList>
            <person name="Chung D."/>
            <person name="Kwon Y.M."/>
            <person name="Yang Y."/>
        </authorList>
    </citation>
    <scope>NUCLEOTIDE SEQUENCE [LARGE SCALE GENOMIC DNA]</scope>
    <source>
        <strain evidence="2 3">GH-Sj1</strain>
    </source>
</reference>
<accession>A0A8G0LA67</accession>
<dbReference type="AlphaFoldDB" id="A0A8G0LA67"/>
<gene>
    <name evidence="2" type="ORF">H0G86_005763</name>
</gene>
<evidence type="ECO:0000313" key="2">
    <source>
        <dbReference type="EMBL" id="QYS98588.1"/>
    </source>
</evidence>
<keyword evidence="1" id="KW-0812">Transmembrane</keyword>
<evidence type="ECO:0000256" key="1">
    <source>
        <dbReference type="SAM" id="Phobius"/>
    </source>
</evidence>
<protein>
    <submittedName>
        <fullName evidence="2">Uncharacterized protein</fullName>
    </submittedName>
</protein>
<evidence type="ECO:0000313" key="3">
    <source>
        <dbReference type="Proteomes" id="UP000826661"/>
    </source>
</evidence>
<keyword evidence="3" id="KW-1185">Reference proteome</keyword>
<dbReference type="Proteomes" id="UP000826661">
    <property type="component" value="Chromosome III"/>
</dbReference>
<organism evidence="2 3">
    <name type="scientific">Trichoderma simmonsii</name>
    <dbReference type="NCBI Taxonomy" id="1491479"/>
    <lineage>
        <taxon>Eukaryota</taxon>
        <taxon>Fungi</taxon>
        <taxon>Dikarya</taxon>
        <taxon>Ascomycota</taxon>
        <taxon>Pezizomycotina</taxon>
        <taxon>Sordariomycetes</taxon>
        <taxon>Hypocreomycetidae</taxon>
        <taxon>Hypocreales</taxon>
        <taxon>Hypocreaceae</taxon>
        <taxon>Trichoderma</taxon>
    </lineage>
</organism>
<keyword evidence="1" id="KW-0472">Membrane</keyword>
<sequence length="192" mass="21344">MYKQRHSTAPPVQFVTWQKTTNFPVLLSWERHQRAYREAAGPATHKSLAGAAFSFPGEGSTSMPREKAHTRDGSGFQLCGRANWGEERLWGFGESTHVMYVLSCGRGLERLNDEQAKVAAGSEMRRILGLWVAVLGSSVGGSDFKFSLLESFESCFSFLVVRIQAVTFFSIIALSSTVFICVVLFSRVNYCL</sequence>